<organism evidence="1">
    <name type="scientific">marine sediment metagenome</name>
    <dbReference type="NCBI Taxonomy" id="412755"/>
    <lineage>
        <taxon>unclassified sequences</taxon>
        <taxon>metagenomes</taxon>
        <taxon>ecological metagenomes</taxon>
    </lineage>
</organism>
<dbReference type="AlphaFoldDB" id="X1MJU9"/>
<feature type="non-terminal residue" evidence="1">
    <location>
        <position position="276"/>
    </location>
</feature>
<protein>
    <submittedName>
        <fullName evidence="1">Uncharacterized protein</fullName>
    </submittedName>
</protein>
<comment type="caution">
    <text evidence="1">The sequence shown here is derived from an EMBL/GenBank/DDBJ whole genome shotgun (WGS) entry which is preliminary data.</text>
</comment>
<dbReference type="EMBL" id="BARV01019533">
    <property type="protein sequence ID" value="GAI31538.1"/>
    <property type="molecule type" value="Genomic_DNA"/>
</dbReference>
<proteinExistence type="predicted"/>
<accession>X1MJU9</accession>
<sequence length="276" mass="32463">MVTRETRYSLDSVKQDVMSFFTNDNHQAYQYGSKAISCGKDSVFYKKQIQVIFEDEYPHDVTGKAVNELIEGKFLKAEPRAFGRNMHVIFVYRHNVRYTAMAIKMKTKILERFSADEVNDGVGKYAEILFGHMFKINQFKIIDRNINTFRGKVWTKSDKDLDFIIEKDGISYGVEIKNRFDYMKQDEFEEKLEMCQFLGLLPVFPIRCPSEQQYAQMKDCDGLALKFKTRIFPPGFQGLVTDIWNNFRLPVNIWEEIRPPVEAVFLNYHHRNLLAQ</sequence>
<reference evidence="1" key="1">
    <citation type="journal article" date="2014" name="Front. Microbiol.">
        <title>High frequency of phylogenetically diverse reductive dehalogenase-homologous genes in deep subseafloor sedimentary metagenomes.</title>
        <authorList>
            <person name="Kawai M."/>
            <person name="Futagami T."/>
            <person name="Toyoda A."/>
            <person name="Takaki Y."/>
            <person name="Nishi S."/>
            <person name="Hori S."/>
            <person name="Arai W."/>
            <person name="Tsubouchi T."/>
            <person name="Morono Y."/>
            <person name="Uchiyama I."/>
            <person name="Ito T."/>
            <person name="Fujiyama A."/>
            <person name="Inagaki F."/>
            <person name="Takami H."/>
        </authorList>
    </citation>
    <scope>NUCLEOTIDE SEQUENCE</scope>
    <source>
        <strain evidence="1">Expedition CK06-06</strain>
    </source>
</reference>
<evidence type="ECO:0000313" key="1">
    <source>
        <dbReference type="EMBL" id="GAI31538.1"/>
    </source>
</evidence>
<name>X1MJU9_9ZZZZ</name>
<gene>
    <name evidence="1" type="ORF">S06H3_32812</name>
</gene>